<evidence type="ECO:0000313" key="3">
    <source>
        <dbReference type="Proteomes" id="UP000317938"/>
    </source>
</evidence>
<accession>A0ABY3FEY3</accession>
<evidence type="ECO:0000256" key="1">
    <source>
        <dbReference type="SAM" id="Phobius"/>
    </source>
</evidence>
<gene>
    <name evidence="2" type="ORF">FQP85_08680</name>
</gene>
<dbReference type="Gene3D" id="3.90.1480.10">
    <property type="entry name" value="Alpha-2,3-sialyltransferase"/>
    <property type="match status" value="1"/>
</dbReference>
<proteinExistence type="predicted"/>
<keyword evidence="3" id="KW-1185">Reference proteome</keyword>
<sequence length="322" mass="36752">MSKLIKERIKILMHNDRVFGFYLSSQILFFKLKIIVQLFFAKYFNKNVKVVTNKDLLSQCGDRRIKNVHVIGSGWSIMESLDSGNRMQSEDFIIGFNYSGLLHRYLKFNLYFFEFGGHQFFDTVKDHLEINSLLGDDCIKVFKNLWGEKNNIKSSAVNWGGQAYFVTDVLPHCISEQPNIIRKVLLRALDSNDSFLYQISSTAITSIIFAYHMGAKNIIIHGVDFGGQYFYETSDFICNNQPLNLNIFNKSMGQKQSDLAYSMNNVGATHPTSQGKVTINIILEHLNILLRERGVCLYSGSSKSPLSQILPIYLECEDESGD</sequence>
<dbReference type="EMBL" id="VNFF01000007">
    <property type="protein sequence ID" value="TVU83840.1"/>
    <property type="molecule type" value="Genomic_DNA"/>
</dbReference>
<reference evidence="2 3" key="1">
    <citation type="submission" date="2019-07" db="EMBL/GenBank/DDBJ databases">
        <title>Diversity of Bacteria from Kongsfjorden, Arctic.</title>
        <authorList>
            <person name="Yu Y."/>
        </authorList>
    </citation>
    <scope>NUCLEOTIDE SEQUENCE [LARGE SCALE GENOMIC DNA]</scope>
    <source>
        <strain evidence="2 3">SM1927</strain>
    </source>
</reference>
<evidence type="ECO:0008006" key="4">
    <source>
        <dbReference type="Google" id="ProtNLM"/>
    </source>
</evidence>
<protein>
    <recommendedName>
        <fullName evidence="4">DUF115 domain-containing protein</fullName>
    </recommendedName>
</protein>
<name>A0ABY3FEY3_9GAMM</name>
<dbReference type="RefSeq" id="WP_145236632.1">
    <property type="nucleotide sequence ID" value="NZ_VNFF01000007.1"/>
</dbReference>
<keyword evidence="1" id="KW-0472">Membrane</keyword>
<keyword evidence="1" id="KW-0812">Transmembrane</keyword>
<evidence type="ECO:0000313" key="2">
    <source>
        <dbReference type="EMBL" id="TVU83840.1"/>
    </source>
</evidence>
<comment type="caution">
    <text evidence="2">The sequence shown here is derived from an EMBL/GenBank/DDBJ whole genome shotgun (WGS) entry which is preliminary data.</text>
</comment>
<feature type="transmembrane region" description="Helical" evidence="1">
    <location>
        <begin position="21"/>
        <end position="40"/>
    </location>
</feature>
<keyword evidence="1" id="KW-1133">Transmembrane helix</keyword>
<organism evidence="2 3">
    <name type="scientific">Pseudoalteromonas neustonica</name>
    <dbReference type="NCBI Taxonomy" id="1840331"/>
    <lineage>
        <taxon>Bacteria</taxon>
        <taxon>Pseudomonadati</taxon>
        <taxon>Pseudomonadota</taxon>
        <taxon>Gammaproteobacteria</taxon>
        <taxon>Alteromonadales</taxon>
        <taxon>Pseudoalteromonadaceae</taxon>
        <taxon>Pseudoalteromonas</taxon>
    </lineage>
</organism>
<dbReference type="Proteomes" id="UP000317938">
    <property type="component" value="Unassembled WGS sequence"/>
</dbReference>